<gene>
    <name evidence="10" type="primary">cbiN</name>
    <name evidence="12" type="ordered locus">Intca_0809</name>
</gene>
<comment type="caution">
    <text evidence="10">Lacks conserved residue(s) required for the propagation of feature annotation.</text>
</comment>
<keyword evidence="7 10" id="KW-0406">Ion transport</keyword>
<keyword evidence="13" id="KW-1185">Reference proteome</keyword>
<keyword evidence="1 10" id="KW-0171">Cobalt transport</keyword>
<dbReference type="EMBL" id="CP002343">
    <property type="protein sequence ID" value="ADU47341.1"/>
    <property type="molecule type" value="Genomic_DNA"/>
</dbReference>
<feature type="transmembrane region" description="Helical" evidence="10">
    <location>
        <begin position="71"/>
        <end position="89"/>
    </location>
</feature>
<keyword evidence="5 10" id="KW-0812">Transmembrane</keyword>
<evidence type="ECO:0000256" key="9">
    <source>
        <dbReference type="ARBA" id="ARBA00023285"/>
    </source>
</evidence>
<dbReference type="PANTHER" id="PTHR38662:SF1">
    <property type="entry name" value="COBALT TRANSPORT PROTEIN CBIN"/>
    <property type="match status" value="1"/>
</dbReference>
<comment type="subcellular location">
    <subcellularLocation>
        <location evidence="10">Cell membrane</location>
        <topology evidence="10">Multi-pass membrane protein</topology>
    </subcellularLocation>
</comment>
<evidence type="ECO:0000256" key="8">
    <source>
        <dbReference type="ARBA" id="ARBA00023136"/>
    </source>
</evidence>
<dbReference type="GO" id="GO:0015087">
    <property type="term" value="F:cobalt ion transmembrane transporter activity"/>
    <property type="evidence" value="ECO:0007669"/>
    <property type="project" value="UniProtKB-UniRule"/>
</dbReference>
<evidence type="ECO:0000256" key="7">
    <source>
        <dbReference type="ARBA" id="ARBA00023065"/>
    </source>
</evidence>
<comment type="function">
    <text evidence="10">Part of the energy-coupling factor (ECF) transporter complex CbiMNOQ involved in cobalt import.</text>
</comment>
<comment type="similarity">
    <text evidence="10">Belongs to the CbiN family.</text>
</comment>
<keyword evidence="3 10" id="KW-1003">Cell membrane</keyword>
<keyword evidence="6 10" id="KW-1133">Transmembrane helix</keyword>
<dbReference type="KEGG" id="ica:Intca_0809"/>
<proteinExistence type="inferred from homology"/>
<dbReference type="Pfam" id="PF02553">
    <property type="entry name" value="CbiN"/>
    <property type="match status" value="1"/>
</dbReference>
<evidence type="ECO:0000313" key="13">
    <source>
        <dbReference type="Proteomes" id="UP000008914"/>
    </source>
</evidence>
<dbReference type="InterPro" id="IPR003705">
    <property type="entry name" value="CbiN"/>
</dbReference>
<dbReference type="RefSeq" id="WP_013491660.1">
    <property type="nucleotide sequence ID" value="NC_014830.1"/>
</dbReference>
<organism evidence="12 13">
    <name type="scientific">Intrasporangium calvum (strain ATCC 23552 / DSM 43043 / JCM 3097 / NBRC 12989 / NCIMB 10167 / NRRL B-3866 / 7 KIP)</name>
    <dbReference type="NCBI Taxonomy" id="710696"/>
    <lineage>
        <taxon>Bacteria</taxon>
        <taxon>Bacillati</taxon>
        <taxon>Actinomycetota</taxon>
        <taxon>Actinomycetes</taxon>
        <taxon>Micrococcales</taxon>
        <taxon>Intrasporangiaceae</taxon>
        <taxon>Intrasporangium</taxon>
    </lineage>
</organism>
<evidence type="ECO:0000256" key="6">
    <source>
        <dbReference type="ARBA" id="ARBA00022989"/>
    </source>
</evidence>
<dbReference type="GO" id="GO:0005886">
    <property type="term" value="C:plasma membrane"/>
    <property type="evidence" value="ECO:0007669"/>
    <property type="project" value="UniProtKB-SubCell"/>
</dbReference>
<name>E6SBL0_INTC7</name>
<evidence type="ECO:0000256" key="11">
    <source>
        <dbReference type="SAM" id="MobiDB-lite"/>
    </source>
</evidence>
<evidence type="ECO:0000256" key="3">
    <source>
        <dbReference type="ARBA" id="ARBA00022475"/>
    </source>
</evidence>
<evidence type="ECO:0000256" key="5">
    <source>
        <dbReference type="ARBA" id="ARBA00022692"/>
    </source>
</evidence>
<dbReference type="STRING" id="710696.Intca_0809"/>
<reference evidence="12 13" key="1">
    <citation type="journal article" date="2010" name="Stand. Genomic Sci.">
        <title>Complete genome sequence of Intrasporangium calvum type strain (7 KIP).</title>
        <authorList>
            <person name="Del Rio T.G."/>
            <person name="Chertkov O."/>
            <person name="Yasawong M."/>
            <person name="Lucas S."/>
            <person name="Deshpande S."/>
            <person name="Cheng J.F."/>
            <person name="Detter C."/>
            <person name="Tapia R."/>
            <person name="Han C."/>
            <person name="Goodwin L."/>
            <person name="Pitluck S."/>
            <person name="Liolios K."/>
            <person name="Ivanova N."/>
            <person name="Mavromatis K."/>
            <person name="Pati A."/>
            <person name="Chen A."/>
            <person name="Palaniappan K."/>
            <person name="Land M."/>
            <person name="Hauser L."/>
            <person name="Chang Y.J."/>
            <person name="Jeffries C.D."/>
            <person name="Rohde M."/>
            <person name="Pukall R."/>
            <person name="Sikorski J."/>
            <person name="Goker M."/>
            <person name="Woyke T."/>
            <person name="Bristow J."/>
            <person name="Eisen J.A."/>
            <person name="Markowitz V."/>
            <person name="Hugenholtz P."/>
            <person name="Kyrpides N.C."/>
            <person name="Klenk H.P."/>
            <person name="Lapidus A."/>
        </authorList>
    </citation>
    <scope>NUCLEOTIDE SEQUENCE [LARGE SCALE GENOMIC DNA]</scope>
    <source>
        <strain evidence="13">ATCC 23552 / DSM 43043 / JCM 3097 / NBRC 12989 / 7 KIP</strain>
    </source>
</reference>
<accession>E6SBL0</accession>
<dbReference type="AlphaFoldDB" id="E6SBL0"/>
<sequence length="123" mass="12837">MSRRAVNGLLVLAIVAVVGLALVLGAQRGESGADAYPGSDSQAMDLIESAHPAYEAWFEPLFRPESSQVESGLFALQAGLGGITLGYVVGRIHERRRRRAGEPAATPSDSAVSGRSDSSADRG</sequence>
<keyword evidence="4 10" id="KW-0169">Cobalamin biosynthesis</keyword>
<protein>
    <recommendedName>
        <fullName evidence="10">Cobalt transport protein CbiN</fullName>
    </recommendedName>
    <alternativeName>
        <fullName evidence="10">Energy-coupling factor transporter probable substrate-capture protein CbiN</fullName>
        <shortName evidence="10">ECF transporter S component CbiN</shortName>
    </alternativeName>
</protein>
<dbReference type="HAMAP" id="MF_00330">
    <property type="entry name" value="CbiN"/>
    <property type="match status" value="1"/>
</dbReference>
<evidence type="ECO:0000256" key="1">
    <source>
        <dbReference type="ARBA" id="ARBA00022426"/>
    </source>
</evidence>
<dbReference type="OrthoDB" id="1551318at2"/>
<dbReference type="HOGENOM" id="CLU_136197_0_1_11"/>
<dbReference type="UniPathway" id="UPA00148"/>
<comment type="subunit">
    <text evidence="10">Forms an energy-coupling factor (ECF) transporter complex composed of an ATP-binding protein (A component, CbiO), a transmembrane protein (T component, CbiQ) and 2 possible substrate-capture proteins (S components, CbiM and CbiN) of unknown stoichimetry.</text>
</comment>
<keyword evidence="8 10" id="KW-0472">Membrane</keyword>
<keyword evidence="9 10" id="KW-0170">Cobalt</keyword>
<feature type="compositionally biased region" description="Low complexity" evidence="11">
    <location>
        <begin position="108"/>
        <end position="117"/>
    </location>
</feature>
<dbReference type="Proteomes" id="UP000008914">
    <property type="component" value="Chromosome"/>
</dbReference>
<evidence type="ECO:0000313" key="12">
    <source>
        <dbReference type="EMBL" id="ADU47341.1"/>
    </source>
</evidence>
<evidence type="ECO:0000256" key="10">
    <source>
        <dbReference type="HAMAP-Rule" id="MF_00330"/>
    </source>
</evidence>
<comment type="pathway">
    <text evidence="10">Cofactor biosynthesis; adenosylcobalamin biosynthesis.</text>
</comment>
<dbReference type="eggNOG" id="COG1930">
    <property type="taxonomic scope" value="Bacteria"/>
</dbReference>
<dbReference type="GO" id="GO:0009236">
    <property type="term" value="P:cobalamin biosynthetic process"/>
    <property type="evidence" value="ECO:0007669"/>
    <property type="project" value="UniProtKB-UniRule"/>
</dbReference>
<keyword evidence="2 10" id="KW-0813">Transport</keyword>
<evidence type="ECO:0000256" key="2">
    <source>
        <dbReference type="ARBA" id="ARBA00022448"/>
    </source>
</evidence>
<feature type="region of interest" description="Disordered" evidence="11">
    <location>
        <begin position="95"/>
        <end position="123"/>
    </location>
</feature>
<dbReference type="NCBIfam" id="NF002780">
    <property type="entry name" value="PRK02898.1"/>
    <property type="match status" value="1"/>
</dbReference>
<evidence type="ECO:0000256" key="4">
    <source>
        <dbReference type="ARBA" id="ARBA00022573"/>
    </source>
</evidence>
<dbReference type="PANTHER" id="PTHR38662">
    <property type="entry name" value="COBALT TRANSPORT PROTEIN CBIN"/>
    <property type="match status" value="1"/>
</dbReference>